<sequence length="212" mass="24256">MLIADNTCFEEFLLNIPCIAKGGIYVLQIMDWYCASFSLMLISLVECLAIAWYYGVDRFYKDIELMIGYKPAFFWKYFWKFITPSVILGIWLFSVFTLGPVTYDNKPYPEWAIVLGWCLGLSSLLPIPIVMILQIYQAEGTLIQRLRKLTTPLASWGPSKPKDRERYIRSLEKDSYPSGGGAIVLSYKNGMEGQLEQRKGLLVSNDTQSEVV</sequence>
<evidence type="ECO:0000256" key="1">
    <source>
        <dbReference type="ARBA" id="ARBA00004141"/>
    </source>
</evidence>
<dbReference type="Pfam" id="PF00209">
    <property type="entry name" value="SNF"/>
    <property type="match status" value="1"/>
</dbReference>
<dbReference type="PROSITE" id="PS50267">
    <property type="entry name" value="NA_NEUROTRAN_SYMP_3"/>
    <property type="match status" value="1"/>
</dbReference>
<evidence type="ECO:0000313" key="10">
    <source>
        <dbReference type="Proteomes" id="UP001217089"/>
    </source>
</evidence>
<dbReference type="EMBL" id="JARBDR010000923">
    <property type="protein sequence ID" value="KAJ8297876.1"/>
    <property type="molecule type" value="Genomic_DNA"/>
</dbReference>
<keyword evidence="7" id="KW-0325">Glycoprotein</keyword>
<keyword evidence="3" id="KW-0813">Transport</keyword>
<dbReference type="Proteomes" id="UP001217089">
    <property type="component" value="Unassembled WGS sequence"/>
</dbReference>
<keyword evidence="5 8" id="KW-1133">Transmembrane helix</keyword>
<evidence type="ECO:0000256" key="7">
    <source>
        <dbReference type="ARBA" id="ARBA00023180"/>
    </source>
</evidence>
<dbReference type="PANTHER" id="PTHR11616">
    <property type="entry name" value="SODIUM/CHLORIDE DEPENDENT TRANSPORTER"/>
    <property type="match status" value="1"/>
</dbReference>
<reference evidence="9 10" key="1">
    <citation type="submission" date="2022-12" db="EMBL/GenBank/DDBJ databases">
        <title>Chromosome-level genome of Tegillarca granosa.</title>
        <authorList>
            <person name="Kim J."/>
        </authorList>
    </citation>
    <scope>NUCLEOTIDE SEQUENCE [LARGE SCALE GENOMIC DNA]</scope>
    <source>
        <strain evidence="9">Teg-2019</strain>
        <tissue evidence="9">Adductor muscle</tissue>
    </source>
</reference>
<comment type="subcellular location">
    <subcellularLocation>
        <location evidence="1">Membrane</location>
        <topology evidence="1">Multi-pass membrane protein</topology>
    </subcellularLocation>
</comment>
<evidence type="ECO:0000256" key="2">
    <source>
        <dbReference type="ARBA" id="ARBA00006459"/>
    </source>
</evidence>
<evidence type="ECO:0000256" key="6">
    <source>
        <dbReference type="ARBA" id="ARBA00023136"/>
    </source>
</evidence>
<organism evidence="9 10">
    <name type="scientific">Tegillarca granosa</name>
    <name type="common">Malaysian cockle</name>
    <name type="synonym">Anadara granosa</name>
    <dbReference type="NCBI Taxonomy" id="220873"/>
    <lineage>
        <taxon>Eukaryota</taxon>
        <taxon>Metazoa</taxon>
        <taxon>Spiralia</taxon>
        <taxon>Lophotrochozoa</taxon>
        <taxon>Mollusca</taxon>
        <taxon>Bivalvia</taxon>
        <taxon>Autobranchia</taxon>
        <taxon>Pteriomorphia</taxon>
        <taxon>Arcoida</taxon>
        <taxon>Arcoidea</taxon>
        <taxon>Arcidae</taxon>
        <taxon>Tegillarca</taxon>
    </lineage>
</organism>
<keyword evidence="10" id="KW-1185">Reference proteome</keyword>
<evidence type="ECO:0000256" key="3">
    <source>
        <dbReference type="ARBA" id="ARBA00022448"/>
    </source>
</evidence>
<proteinExistence type="inferred from homology"/>
<dbReference type="PRINTS" id="PR00176">
    <property type="entry name" value="NANEUSMPORT"/>
</dbReference>
<evidence type="ECO:0000256" key="4">
    <source>
        <dbReference type="ARBA" id="ARBA00022692"/>
    </source>
</evidence>
<evidence type="ECO:0000256" key="8">
    <source>
        <dbReference type="SAM" id="Phobius"/>
    </source>
</evidence>
<dbReference type="PANTHER" id="PTHR11616:SF321">
    <property type="entry name" value="SODIUM-DEPENDENT NUTRIENT AMINO ACID TRANSPORTER 1-RELATED"/>
    <property type="match status" value="1"/>
</dbReference>
<evidence type="ECO:0000256" key="5">
    <source>
        <dbReference type="ARBA" id="ARBA00022989"/>
    </source>
</evidence>
<evidence type="ECO:0000313" key="9">
    <source>
        <dbReference type="EMBL" id="KAJ8297876.1"/>
    </source>
</evidence>
<protein>
    <submittedName>
        <fullName evidence="9">Uncharacterized protein</fullName>
    </submittedName>
</protein>
<comment type="similarity">
    <text evidence="2">Belongs to the sodium:neurotransmitter symporter (SNF) (TC 2.A.22) family.</text>
</comment>
<keyword evidence="4 8" id="KW-0812">Transmembrane</keyword>
<feature type="transmembrane region" description="Helical" evidence="8">
    <location>
        <begin position="36"/>
        <end position="56"/>
    </location>
</feature>
<keyword evidence="6 8" id="KW-0472">Membrane</keyword>
<feature type="transmembrane region" description="Helical" evidence="8">
    <location>
        <begin position="12"/>
        <end position="30"/>
    </location>
</feature>
<dbReference type="SUPFAM" id="SSF161070">
    <property type="entry name" value="SNF-like"/>
    <property type="match status" value="1"/>
</dbReference>
<name>A0ABQ9DX89_TEGGR</name>
<feature type="transmembrane region" description="Helical" evidence="8">
    <location>
        <begin position="77"/>
        <end position="99"/>
    </location>
</feature>
<comment type="caution">
    <text evidence="9">The sequence shown here is derived from an EMBL/GenBank/DDBJ whole genome shotgun (WGS) entry which is preliminary data.</text>
</comment>
<accession>A0ABQ9DX89</accession>
<dbReference type="InterPro" id="IPR000175">
    <property type="entry name" value="Na/ntran_symport"/>
</dbReference>
<gene>
    <name evidence="9" type="ORF">KUTeg_024407</name>
</gene>
<dbReference type="InterPro" id="IPR037272">
    <property type="entry name" value="SNS_sf"/>
</dbReference>
<feature type="transmembrane region" description="Helical" evidence="8">
    <location>
        <begin position="111"/>
        <end position="136"/>
    </location>
</feature>